<proteinExistence type="predicted"/>
<gene>
    <name evidence="1" type="ordered locus">Os09g0111300</name>
    <name evidence="1" type="ORF">OSNPB_090111300</name>
</gene>
<organism evidence="1 2">
    <name type="scientific">Oryza sativa subsp. japonica</name>
    <name type="common">Rice</name>
    <dbReference type="NCBI Taxonomy" id="39947"/>
    <lineage>
        <taxon>Eukaryota</taxon>
        <taxon>Viridiplantae</taxon>
        <taxon>Streptophyta</taxon>
        <taxon>Embryophyta</taxon>
        <taxon>Tracheophyta</taxon>
        <taxon>Spermatophyta</taxon>
        <taxon>Magnoliopsida</taxon>
        <taxon>Liliopsida</taxon>
        <taxon>Poales</taxon>
        <taxon>Poaceae</taxon>
        <taxon>BOP clade</taxon>
        <taxon>Oryzoideae</taxon>
        <taxon>Oryzeae</taxon>
        <taxon>Oryzinae</taxon>
        <taxon>Oryza</taxon>
        <taxon>Oryza sativa</taxon>
    </lineage>
</organism>
<dbReference type="Proteomes" id="UP000059680">
    <property type="component" value="Chromosome 9"/>
</dbReference>
<keyword evidence="2" id="KW-1185">Reference proteome</keyword>
<evidence type="ECO:0000313" key="1">
    <source>
        <dbReference type="EMBL" id="BAT06829.1"/>
    </source>
</evidence>
<dbReference type="PaxDb" id="39947-A0A0P0XIG2"/>
<dbReference type="InParanoid" id="A0A0P0XIG2"/>
<dbReference type="Gramene" id="Os09t0111300-01">
    <property type="protein sequence ID" value="Os09t0111300-01"/>
    <property type="gene ID" value="Os09g0111300"/>
</dbReference>
<name>A0A0P0XIG2_ORYSJ</name>
<sequence>MKVAHLVVTCLSAAASMMGMVGGWCILHRTVLARSAKMVVLMARSSRATLSLLSDVIFRFGLVIATGNDVRKIRSAQ</sequence>
<reference evidence="2" key="1">
    <citation type="journal article" date="2005" name="Nature">
        <title>The map-based sequence of the rice genome.</title>
        <authorList>
            <consortium name="International rice genome sequencing project (IRGSP)"/>
            <person name="Matsumoto T."/>
            <person name="Wu J."/>
            <person name="Kanamori H."/>
            <person name="Katayose Y."/>
            <person name="Fujisawa M."/>
            <person name="Namiki N."/>
            <person name="Mizuno H."/>
            <person name="Yamamoto K."/>
            <person name="Antonio B.A."/>
            <person name="Baba T."/>
            <person name="Sakata K."/>
            <person name="Nagamura Y."/>
            <person name="Aoki H."/>
            <person name="Arikawa K."/>
            <person name="Arita K."/>
            <person name="Bito T."/>
            <person name="Chiden Y."/>
            <person name="Fujitsuka N."/>
            <person name="Fukunaka R."/>
            <person name="Hamada M."/>
            <person name="Harada C."/>
            <person name="Hayashi A."/>
            <person name="Hijishita S."/>
            <person name="Honda M."/>
            <person name="Hosokawa S."/>
            <person name="Ichikawa Y."/>
            <person name="Idonuma A."/>
            <person name="Iijima M."/>
            <person name="Ikeda M."/>
            <person name="Ikeno M."/>
            <person name="Ito K."/>
            <person name="Ito S."/>
            <person name="Ito T."/>
            <person name="Ito Y."/>
            <person name="Ito Y."/>
            <person name="Iwabuchi A."/>
            <person name="Kamiya K."/>
            <person name="Karasawa W."/>
            <person name="Kurita K."/>
            <person name="Katagiri S."/>
            <person name="Kikuta A."/>
            <person name="Kobayashi H."/>
            <person name="Kobayashi N."/>
            <person name="Machita K."/>
            <person name="Maehara T."/>
            <person name="Masukawa M."/>
            <person name="Mizubayashi T."/>
            <person name="Mukai Y."/>
            <person name="Nagasaki H."/>
            <person name="Nagata Y."/>
            <person name="Naito S."/>
            <person name="Nakashima M."/>
            <person name="Nakama Y."/>
            <person name="Nakamichi Y."/>
            <person name="Nakamura M."/>
            <person name="Meguro A."/>
            <person name="Negishi M."/>
            <person name="Ohta I."/>
            <person name="Ohta T."/>
            <person name="Okamoto M."/>
            <person name="Ono N."/>
            <person name="Saji S."/>
            <person name="Sakaguchi M."/>
            <person name="Sakai K."/>
            <person name="Shibata M."/>
            <person name="Shimokawa T."/>
            <person name="Song J."/>
            <person name="Takazaki Y."/>
            <person name="Terasawa K."/>
            <person name="Tsugane M."/>
            <person name="Tsuji K."/>
            <person name="Ueda S."/>
            <person name="Waki K."/>
            <person name="Yamagata H."/>
            <person name="Yamamoto M."/>
            <person name="Yamamoto S."/>
            <person name="Yamane H."/>
            <person name="Yoshiki S."/>
            <person name="Yoshihara R."/>
            <person name="Yukawa K."/>
            <person name="Zhong H."/>
            <person name="Yano M."/>
            <person name="Yuan Q."/>
            <person name="Ouyang S."/>
            <person name="Liu J."/>
            <person name="Jones K.M."/>
            <person name="Gansberger K."/>
            <person name="Moffat K."/>
            <person name="Hill J."/>
            <person name="Bera J."/>
            <person name="Fadrosh D."/>
            <person name="Jin S."/>
            <person name="Johri S."/>
            <person name="Kim M."/>
            <person name="Overton L."/>
            <person name="Reardon M."/>
            <person name="Tsitrin T."/>
            <person name="Vuong H."/>
            <person name="Weaver B."/>
            <person name="Ciecko A."/>
            <person name="Tallon L."/>
            <person name="Jackson J."/>
            <person name="Pai G."/>
            <person name="Aken S.V."/>
            <person name="Utterback T."/>
            <person name="Reidmuller S."/>
            <person name="Feldblyum T."/>
            <person name="Hsiao J."/>
            <person name="Zismann V."/>
            <person name="Iobst S."/>
            <person name="de Vazeille A.R."/>
            <person name="Buell C.R."/>
            <person name="Ying K."/>
            <person name="Li Y."/>
            <person name="Lu T."/>
            <person name="Huang Y."/>
            <person name="Zhao Q."/>
            <person name="Feng Q."/>
            <person name="Zhang L."/>
            <person name="Zhu J."/>
            <person name="Weng Q."/>
            <person name="Mu J."/>
            <person name="Lu Y."/>
            <person name="Fan D."/>
            <person name="Liu Y."/>
            <person name="Guan J."/>
            <person name="Zhang Y."/>
            <person name="Yu S."/>
            <person name="Liu X."/>
            <person name="Zhang Y."/>
            <person name="Hong G."/>
            <person name="Han B."/>
            <person name="Choisne N."/>
            <person name="Demange N."/>
            <person name="Orjeda G."/>
            <person name="Samain S."/>
            <person name="Cattolico L."/>
            <person name="Pelletier E."/>
            <person name="Couloux A."/>
            <person name="Segurens B."/>
            <person name="Wincker P."/>
            <person name="D'Hont A."/>
            <person name="Scarpelli C."/>
            <person name="Weissenbach J."/>
            <person name="Salanoubat M."/>
            <person name="Quetier F."/>
            <person name="Yu Y."/>
            <person name="Kim H.R."/>
            <person name="Rambo T."/>
            <person name="Currie J."/>
            <person name="Collura K."/>
            <person name="Luo M."/>
            <person name="Yang T."/>
            <person name="Ammiraju J.S.S."/>
            <person name="Engler F."/>
            <person name="Soderlund C."/>
            <person name="Wing R.A."/>
            <person name="Palmer L.E."/>
            <person name="de la Bastide M."/>
            <person name="Spiegel L."/>
            <person name="Nascimento L."/>
            <person name="Zutavern T."/>
            <person name="O'Shaughnessy A."/>
            <person name="Dike S."/>
            <person name="Dedhia N."/>
            <person name="Preston R."/>
            <person name="Balija V."/>
            <person name="McCombie W.R."/>
            <person name="Chow T."/>
            <person name="Chen H."/>
            <person name="Chung M."/>
            <person name="Chen C."/>
            <person name="Shaw J."/>
            <person name="Wu H."/>
            <person name="Hsiao K."/>
            <person name="Chao Y."/>
            <person name="Chu M."/>
            <person name="Cheng C."/>
            <person name="Hour A."/>
            <person name="Lee P."/>
            <person name="Lin S."/>
            <person name="Lin Y."/>
            <person name="Liou J."/>
            <person name="Liu S."/>
            <person name="Hsing Y."/>
            <person name="Raghuvanshi S."/>
            <person name="Mohanty A."/>
            <person name="Bharti A.K."/>
            <person name="Gaur A."/>
            <person name="Gupta V."/>
            <person name="Kumar D."/>
            <person name="Ravi V."/>
            <person name="Vij S."/>
            <person name="Kapur A."/>
            <person name="Khurana P."/>
            <person name="Khurana P."/>
            <person name="Khurana J.P."/>
            <person name="Tyagi A.K."/>
            <person name="Gaikwad K."/>
            <person name="Singh A."/>
            <person name="Dalal V."/>
            <person name="Srivastava S."/>
            <person name="Dixit A."/>
            <person name="Pal A.K."/>
            <person name="Ghazi I.A."/>
            <person name="Yadav M."/>
            <person name="Pandit A."/>
            <person name="Bhargava A."/>
            <person name="Sureshbabu K."/>
            <person name="Batra K."/>
            <person name="Sharma T.R."/>
            <person name="Mohapatra T."/>
            <person name="Singh N.K."/>
            <person name="Messing J."/>
            <person name="Nelson A.B."/>
            <person name="Fuks G."/>
            <person name="Kavchok S."/>
            <person name="Keizer G."/>
            <person name="Linton E."/>
            <person name="Llaca V."/>
            <person name="Song R."/>
            <person name="Tanyolac B."/>
            <person name="Young S."/>
            <person name="Ho-Il K."/>
            <person name="Hahn J.H."/>
            <person name="Sangsakoo G."/>
            <person name="Vanavichit A."/>
            <person name="de Mattos Luiz.A.T."/>
            <person name="Zimmer P.D."/>
            <person name="Malone G."/>
            <person name="Dellagostin O."/>
            <person name="de Oliveira A.C."/>
            <person name="Bevan M."/>
            <person name="Bancroft I."/>
            <person name="Minx P."/>
            <person name="Cordum H."/>
            <person name="Wilson R."/>
            <person name="Cheng Z."/>
            <person name="Jin W."/>
            <person name="Jiang J."/>
            <person name="Leong S.A."/>
            <person name="Iwama H."/>
            <person name="Gojobori T."/>
            <person name="Itoh T."/>
            <person name="Niimura Y."/>
            <person name="Fujii Y."/>
            <person name="Habara T."/>
            <person name="Sakai H."/>
            <person name="Sato Y."/>
            <person name="Wilson G."/>
            <person name="Kumar K."/>
            <person name="McCouch S."/>
            <person name="Juretic N."/>
            <person name="Hoen D."/>
            <person name="Wright S."/>
            <person name="Bruskiewich R."/>
            <person name="Bureau T."/>
            <person name="Miyao A."/>
            <person name="Hirochika H."/>
            <person name="Nishikawa T."/>
            <person name="Kadowaki K."/>
            <person name="Sugiura M."/>
            <person name="Burr B."/>
            <person name="Sasaki T."/>
        </authorList>
    </citation>
    <scope>NUCLEOTIDE SEQUENCE [LARGE SCALE GENOMIC DNA]</scope>
    <source>
        <strain evidence="2">cv. Nipponbare</strain>
    </source>
</reference>
<dbReference type="EMBL" id="AP014965">
    <property type="protein sequence ID" value="BAT06829.1"/>
    <property type="molecule type" value="Genomic_DNA"/>
</dbReference>
<reference evidence="1 2" key="2">
    <citation type="journal article" date="2013" name="Plant Cell Physiol.">
        <title>Rice Annotation Project Database (RAP-DB): an integrative and interactive database for rice genomics.</title>
        <authorList>
            <person name="Sakai H."/>
            <person name="Lee S.S."/>
            <person name="Tanaka T."/>
            <person name="Numa H."/>
            <person name="Kim J."/>
            <person name="Kawahara Y."/>
            <person name="Wakimoto H."/>
            <person name="Yang C.C."/>
            <person name="Iwamoto M."/>
            <person name="Abe T."/>
            <person name="Yamada Y."/>
            <person name="Muto A."/>
            <person name="Inokuchi H."/>
            <person name="Ikemura T."/>
            <person name="Matsumoto T."/>
            <person name="Sasaki T."/>
            <person name="Itoh T."/>
        </authorList>
    </citation>
    <scope>NUCLEOTIDE SEQUENCE [LARGE SCALE GENOMIC DNA]</scope>
    <source>
        <strain evidence="2">cv. Nipponbare</strain>
    </source>
</reference>
<accession>A0A0P0XIG2</accession>
<dbReference type="AlphaFoldDB" id="A0A0P0XIG2"/>
<evidence type="ECO:0000313" key="2">
    <source>
        <dbReference type="Proteomes" id="UP000059680"/>
    </source>
</evidence>
<reference evidence="1 2" key="3">
    <citation type="journal article" date="2013" name="Rice">
        <title>Improvement of the Oryza sativa Nipponbare reference genome using next generation sequence and optical map data.</title>
        <authorList>
            <person name="Kawahara Y."/>
            <person name="de la Bastide M."/>
            <person name="Hamilton J.P."/>
            <person name="Kanamori H."/>
            <person name="McCombie W.R."/>
            <person name="Ouyang S."/>
            <person name="Schwartz D.C."/>
            <person name="Tanaka T."/>
            <person name="Wu J."/>
            <person name="Zhou S."/>
            <person name="Childs K.L."/>
            <person name="Davidson R.M."/>
            <person name="Lin H."/>
            <person name="Quesada-Ocampo L."/>
            <person name="Vaillancourt B."/>
            <person name="Sakai H."/>
            <person name="Lee S.S."/>
            <person name="Kim J."/>
            <person name="Numa H."/>
            <person name="Itoh T."/>
            <person name="Buell C.R."/>
            <person name="Matsumoto T."/>
        </authorList>
    </citation>
    <scope>NUCLEOTIDE SEQUENCE [LARGE SCALE GENOMIC DNA]</scope>
    <source>
        <strain evidence="2">cv. Nipponbare</strain>
    </source>
</reference>
<protein>
    <submittedName>
        <fullName evidence="1">Os09g0111300 protein</fullName>
    </submittedName>
</protein>